<gene>
    <name evidence="5" type="ORF">ATJ97_2260</name>
</gene>
<dbReference type="PRINTS" id="PR00463">
    <property type="entry name" value="EP450I"/>
</dbReference>
<keyword evidence="3 4" id="KW-0479">Metal-binding</keyword>
<keyword evidence="3 4" id="KW-0349">Heme</keyword>
<dbReference type="InterPro" id="IPR036396">
    <property type="entry name" value="Cyt_P450_sf"/>
</dbReference>
<dbReference type="GO" id="GO:0004497">
    <property type="term" value="F:monooxygenase activity"/>
    <property type="evidence" value="ECO:0007669"/>
    <property type="project" value="UniProtKB-KW"/>
</dbReference>
<keyword evidence="4" id="KW-0560">Oxidoreductase</keyword>
<dbReference type="GO" id="GO:0005506">
    <property type="term" value="F:iron ion binding"/>
    <property type="evidence" value="ECO:0007669"/>
    <property type="project" value="InterPro"/>
</dbReference>
<proteinExistence type="inferred from homology"/>
<keyword evidence="6" id="KW-1185">Reference proteome</keyword>
<name>A0A2A9EKY1_9MICO</name>
<evidence type="ECO:0000256" key="3">
    <source>
        <dbReference type="PIRSR" id="PIRSR602401-1"/>
    </source>
</evidence>
<comment type="caution">
    <text evidence="5">The sequence shown here is derived from an EMBL/GenBank/DDBJ whole genome shotgun (WGS) entry which is preliminary data.</text>
</comment>
<dbReference type="GO" id="GO:0020037">
    <property type="term" value="F:heme binding"/>
    <property type="evidence" value="ECO:0007669"/>
    <property type="project" value="InterPro"/>
</dbReference>
<evidence type="ECO:0000256" key="4">
    <source>
        <dbReference type="RuleBase" id="RU000461"/>
    </source>
</evidence>
<sequence length="433" mass="47665">MTDLPGPVPLPLVGNALQLRRDRLSFLTRCARVHGDAVALRIGSSPVVLLSHPDAVREMLTVRQHDVTKSPVLQRARAVLGDGLLTSEGEAHLHDRRLLQGAFSRRRVARYGEEMLDVAAATADRWVPGRPLDLHAETVRSTLTVAGRTLFGTSLDDDVALVSAAVRDLLSAYPVLMLPMGGALVRLPPTRWRVRRGTRALDALTSRLVAERAHRRGGDDLLTLLLEDADPRHARDQIVTMLLAGHETTANALAFAGHLLAAYPQVQDRVAAEVQDVTGTGRGPSVDDLERLPLTRAVLAEALRLFPPSWAIGRQARVATQLGRVEIPPGTVLLASQWVVHRDPRWWQDPRSFAPDRFLGPGGERPRFAYFPFGGGTRQCIGEQFAWTEGILTLATILARWRLRPVPDRPLTLDPLLTLRPRDGAWVVPEPRA</sequence>
<dbReference type="SUPFAM" id="SSF48264">
    <property type="entry name" value="Cytochrome P450"/>
    <property type="match status" value="1"/>
</dbReference>
<organism evidence="5 6">
    <name type="scientific">Georgenia soli</name>
    <dbReference type="NCBI Taxonomy" id="638953"/>
    <lineage>
        <taxon>Bacteria</taxon>
        <taxon>Bacillati</taxon>
        <taxon>Actinomycetota</taxon>
        <taxon>Actinomycetes</taxon>
        <taxon>Micrococcales</taxon>
        <taxon>Bogoriellaceae</taxon>
        <taxon>Georgenia</taxon>
    </lineage>
</organism>
<dbReference type="InterPro" id="IPR001128">
    <property type="entry name" value="Cyt_P450"/>
</dbReference>
<dbReference type="PANTHER" id="PTHR24305:SF166">
    <property type="entry name" value="CYTOCHROME P450 12A4, MITOCHONDRIAL-RELATED"/>
    <property type="match status" value="1"/>
</dbReference>
<dbReference type="Proteomes" id="UP000222106">
    <property type="component" value="Unassembled WGS sequence"/>
</dbReference>
<dbReference type="InterPro" id="IPR017972">
    <property type="entry name" value="Cyt_P450_CS"/>
</dbReference>
<evidence type="ECO:0000256" key="2">
    <source>
        <dbReference type="ARBA" id="ARBA00010617"/>
    </source>
</evidence>
<dbReference type="InterPro" id="IPR002401">
    <property type="entry name" value="Cyt_P450_E_grp-I"/>
</dbReference>
<protein>
    <submittedName>
        <fullName evidence="5">Cytochrome P450</fullName>
    </submittedName>
</protein>
<comment type="similarity">
    <text evidence="2 4">Belongs to the cytochrome P450 family.</text>
</comment>
<dbReference type="EMBL" id="PDJI01000004">
    <property type="protein sequence ID" value="PFG39747.1"/>
    <property type="molecule type" value="Genomic_DNA"/>
</dbReference>
<keyword evidence="3 4" id="KW-0408">Iron</keyword>
<comment type="cofactor">
    <cofactor evidence="1 3">
        <name>heme</name>
        <dbReference type="ChEBI" id="CHEBI:30413"/>
    </cofactor>
</comment>
<dbReference type="GO" id="GO:0016705">
    <property type="term" value="F:oxidoreductase activity, acting on paired donors, with incorporation or reduction of molecular oxygen"/>
    <property type="evidence" value="ECO:0007669"/>
    <property type="project" value="InterPro"/>
</dbReference>
<feature type="binding site" description="axial binding residue" evidence="3">
    <location>
        <position position="380"/>
    </location>
    <ligand>
        <name>heme</name>
        <dbReference type="ChEBI" id="CHEBI:30413"/>
    </ligand>
    <ligandPart>
        <name>Fe</name>
        <dbReference type="ChEBI" id="CHEBI:18248"/>
    </ligandPart>
</feature>
<evidence type="ECO:0000313" key="6">
    <source>
        <dbReference type="Proteomes" id="UP000222106"/>
    </source>
</evidence>
<reference evidence="5 6" key="1">
    <citation type="submission" date="2017-10" db="EMBL/GenBank/DDBJ databases">
        <title>Sequencing the genomes of 1000 actinobacteria strains.</title>
        <authorList>
            <person name="Klenk H.-P."/>
        </authorList>
    </citation>
    <scope>NUCLEOTIDE SEQUENCE [LARGE SCALE GENOMIC DNA]</scope>
    <source>
        <strain evidence="5 6">DSM 21838</strain>
    </source>
</reference>
<dbReference type="PANTHER" id="PTHR24305">
    <property type="entry name" value="CYTOCHROME P450"/>
    <property type="match status" value="1"/>
</dbReference>
<dbReference type="Pfam" id="PF00067">
    <property type="entry name" value="p450"/>
    <property type="match status" value="1"/>
</dbReference>
<dbReference type="AlphaFoldDB" id="A0A2A9EKY1"/>
<dbReference type="PRINTS" id="PR00385">
    <property type="entry name" value="P450"/>
</dbReference>
<evidence type="ECO:0000256" key="1">
    <source>
        <dbReference type="ARBA" id="ARBA00001971"/>
    </source>
</evidence>
<dbReference type="InterPro" id="IPR050121">
    <property type="entry name" value="Cytochrome_P450_monoxygenase"/>
</dbReference>
<dbReference type="Gene3D" id="1.10.630.10">
    <property type="entry name" value="Cytochrome P450"/>
    <property type="match status" value="1"/>
</dbReference>
<dbReference type="PROSITE" id="PS00086">
    <property type="entry name" value="CYTOCHROME_P450"/>
    <property type="match status" value="1"/>
</dbReference>
<accession>A0A2A9EKY1</accession>
<keyword evidence="4" id="KW-0503">Monooxygenase</keyword>
<evidence type="ECO:0000313" key="5">
    <source>
        <dbReference type="EMBL" id="PFG39747.1"/>
    </source>
</evidence>